<evidence type="ECO:0000313" key="1">
    <source>
        <dbReference type="EMBL" id="SMD34710.1"/>
    </source>
</evidence>
<keyword evidence="2" id="KW-1185">Reference proteome</keyword>
<gene>
    <name evidence="1" type="ORF">SAMN04488029_2149</name>
</gene>
<proteinExistence type="predicted"/>
<sequence>MLKSDWGMLFRLVKIGSLILVLGLVLVSCESNNIHIPQSNSTSITSKEDLTLLAGQIHFVGALPNGQIVTISPNREYADMSNTEYSDMGGTQFTSEESSQVKVEVNVNQGSGFFELTNLDTQSAYLINFEYTYCNSYRQLRLDYPQLGIDTDLDHYELIVAFSNPDQSVLDLFEDRFILDQYLVAIYDPSRQEVFGYIQRLDFGQNNFFGSAIKEGNKVISEGNMYDSNLYYQFEINCAN</sequence>
<organism evidence="1 2">
    <name type="scientific">Reichenbachiella faecimaris</name>
    <dbReference type="NCBI Taxonomy" id="692418"/>
    <lineage>
        <taxon>Bacteria</taxon>
        <taxon>Pseudomonadati</taxon>
        <taxon>Bacteroidota</taxon>
        <taxon>Cytophagia</taxon>
        <taxon>Cytophagales</taxon>
        <taxon>Reichenbachiellaceae</taxon>
        <taxon>Reichenbachiella</taxon>
    </lineage>
</organism>
<accession>A0A1W2GDH0</accession>
<reference evidence="1 2" key="1">
    <citation type="submission" date="2017-04" db="EMBL/GenBank/DDBJ databases">
        <authorList>
            <person name="Afonso C.L."/>
            <person name="Miller P.J."/>
            <person name="Scott M.A."/>
            <person name="Spackman E."/>
            <person name="Goraichik I."/>
            <person name="Dimitrov K.M."/>
            <person name="Suarez D.L."/>
            <person name="Swayne D.E."/>
        </authorList>
    </citation>
    <scope>NUCLEOTIDE SEQUENCE [LARGE SCALE GENOMIC DNA]</scope>
    <source>
        <strain evidence="1 2">DSM 26133</strain>
    </source>
</reference>
<protein>
    <submittedName>
        <fullName evidence="1">Uncharacterized protein</fullName>
    </submittedName>
</protein>
<dbReference type="EMBL" id="FWYF01000002">
    <property type="protein sequence ID" value="SMD34710.1"/>
    <property type="molecule type" value="Genomic_DNA"/>
</dbReference>
<dbReference type="STRING" id="692418.SAMN04488029_2149"/>
<dbReference type="PROSITE" id="PS51257">
    <property type="entry name" value="PROKAR_LIPOPROTEIN"/>
    <property type="match status" value="1"/>
</dbReference>
<dbReference type="AlphaFoldDB" id="A0A1W2GDH0"/>
<evidence type="ECO:0000313" key="2">
    <source>
        <dbReference type="Proteomes" id="UP000192472"/>
    </source>
</evidence>
<dbReference type="Proteomes" id="UP000192472">
    <property type="component" value="Unassembled WGS sequence"/>
</dbReference>
<name>A0A1W2GDH0_REIFA</name>